<evidence type="ECO:0000313" key="1">
    <source>
        <dbReference type="EMBL" id="KAI3826778.1"/>
    </source>
</evidence>
<protein>
    <submittedName>
        <fullName evidence="1">Uncharacterized protein</fullName>
    </submittedName>
</protein>
<reference evidence="2" key="1">
    <citation type="journal article" date="2022" name="Mol. Ecol. Resour.">
        <title>The genomes of chicory, endive, great burdock and yacon provide insights into Asteraceae palaeo-polyploidization history and plant inulin production.</title>
        <authorList>
            <person name="Fan W."/>
            <person name="Wang S."/>
            <person name="Wang H."/>
            <person name="Wang A."/>
            <person name="Jiang F."/>
            <person name="Liu H."/>
            <person name="Zhao H."/>
            <person name="Xu D."/>
            <person name="Zhang Y."/>
        </authorList>
    </citation>
    <scope>NUCLEOTIDE SEQUENCE [LARGE SCALE GENOMIC DNA]</scope>
    <source>
        <strain evidence="2">cv. Yunnan</strain>
    </source>
</reference>
<gene>
    <name evidence="1" type="ORF">L1987_00833</name>
</gene>
<sequence>MIRYCIFFLIFQSCLISISHCKSIIRRLPGYPGDLPFKLETGYVGIGEKEDIQMFYYFVESTRNPITDPLIFHFSGGPGASGLLPLLDEIGPVSLNKEDLTLTLNPNSWTQMANIIFVDMPAGTGFSYAEIKEGWISSDSIQVAQANDFIKKFLSDHSKFLPNPLYISGISYTGIIVPKITLELYEGNERGDQPAINIQGYILCSPFTDKFMDFNSRLEYAHRMGLISDDVHKSARDNCHGNYVDINSTNLACTNSLQSYEECISHINFENILDPYCDENDPTLDCERDYRKALNKWANIDAVQQALNVRQGVVEKWEVINYTLHYQQGKSDNIFYSYDIFSSFSDHQKLSTKNCRALIFSGDHDFTFPYVGVEQWIASLNLQVVVPWKPFYADDQVGGYLTKYAKNNYSLTYGTVKGAGHAVPIYKPKESTVLFIEWLSSQSYSSDSDMR</sequence>
<evidence type="ECO:0000313" key="2">
    <source>
        <dbReference type="Proteomes" id="UP001056120"/>
    </source>
</evidence>
<accession>A0ACB9K3G1</accession>
<dbReference type="Proteomes" id="UP001056120">
    <property type="component" value="Linkage Group LG01"/>
</dbReference>
<reference evidence="1 2" key="2">
    <citation type="journal article" date="2022" name="Mol. Ecol. Resour.">
        <title>The genomes of chicory, endive, great burdock and yacon provide insights into Asteraceae paleo-polyploidization history and plant inulin production.</title>
        <authorList>
            <person name="Fan W."/>
            <person name="Wang S."/>
            <person name="Wang H."/>
            <person name="Wang A."/>
            <person name="Jiang F."/>
            <person name="Liu H."/>
            <person name="Zhao H."/>
            <person name="Xu D."/>
            <person name="Zhang Y."/>
        </authorList>
    </citation>
    <scope>NUCLEOTIDE SEQUENCE [LARGE SCALE GENOMIC DNA]</scope>
    <source>
        <strain evidence="2">cv. Yunnan</strain>
        <tissue evidence="1">Leaves</tissue>
    </source>
</reference>
<dbReference type="EMBL" id="CM042018">
    <property type="protein sequence ID" value="KAI3826778.1"/>
    <property type="molecule type" value="Genomic_DNA"/>
</dbReference>
<keyword evidence="2" id="KW-1185">Reference proteome</keyword>
<proteinExistence type="predicted"/>
<organism evidence="1 2">
    <name type="scientific">Smallanthus sonchifolius</name>
    <dbReference type="NCBI Taxonomy" id="185202"/>
    <lineage>
        <taxon>Eukaryota</taxon>
        <taxon>Viridiplantae</taxon>
        <taxon>Streptophyta</taxon>
        <taxon>Embryophyta</taxon>
        <taxon>Tracheophyta</taxon>
        <taxon>Spermatophyta</taxon>
        <taxon>Magnoliopsida</taxon>
        <taxon>eudicotyledons</taxon>
        <taxon>Gunneridae</taxon>
        <taxon>Pentapetalae</taxon>
        <taxon>asterids</taxon>
        <taxon>campanulids</taxon>
        <taxon>Asterales</taxon>
        <taxon>Asteraceae</taxon>
        <taxon>Asteroideae</taxon>
        <taxon>Heliantheae alliance</taxon>
        <taxon>Millerieae</taxon>
        <taxon>Smallanthus</taxon>
    </lineage>
</organism>
<name>A0ACB9K3G1_9ASTR</name>
<comment type="caution">
    <text evidence="1">The sequence shown here is derived from an EMBL/GenBank/DDBJ whole genome shotgun (WGS) entry which is preliminary data.</text>
</comment>